<feature type="transmembrane region" description="Helical" evidence="5">
    <location>
        <begin position="363"/>
        <end position="386"/>
    </location>
</feature>
<dbReference type="RefSeq" id="WP_185660595.1">
    <property type="nucleotide sequence ID" value="NZ_CAWPOO010000012.1"/>
</dbReference>
<comment type="caution">
    <text evidence="6">The sequence shown here is derived from an EMBL/GenBank/DDBJ whole genome shotgun (WGS) entry which is preliminary data.</text>
</comment>
<evidence type="ECO:0000313" key="7">
    <source>
        <dbReference type="Proteomes" id="UP000526501"/>
    </source>
</evidence>
<evidence type="ECO:0000256" key="4">
    <source>
        <dbReference type="ARBA" id="ARBA00023136"/>
    </source>
</evidence>
<gene>
    <name evidence="6" type="ORF">H5P27_11820</name>
</gene>
<accession>A0A7X1B6U9</accession>
<evidence type="ECO:0000256" key="5">
    <source>
        <dbReference type="SAM" id="Phobius"/>
    </source>
</evidence>
<feature type="transmembrane region" description="Helical" evidence="5">
    <location>
        <begin position="398"/>
        <end position="421"/>
    </location>
</feature>
<keyword evidence="7" id="KW-1185">Reference proteome</keyword>
<feature type="transmembrane region" description="Helical" evidence="5">
    <location>
        <begin position="130"/>
        <end position="146"/>
    </location>
</feature>
<keyword evidence="2 5" id="KW-0812">Transmembrane</keyword>
<dbReference type="EMBL" id="JACHVC010000012">
    <property type="protein sequence ID" value="MBC2606730.1"/>
    <property type="molecule type" value="Genomic_DNA"/>
</dbReference>
<dbReference type="Proteomes" id="UP000526501">
    <property type="component" value="Unassembled WGS sequence"/>
</dbReference>
<dbReference type="GO" id="GO:0016020">
    <property type="term" value="C:membrane"/>
    <property type="evidence" value="ECO:0007669"/>
    <property type="project" value="UniProtKB-SubCell"/>
</dbReference>
<dbReference type="Gene3D" id="1.20.1740.10">
    <property type="entry name" value="Amino acid/polyamine transporter I"/>
    <property type="match status" value="1"/>
</dbReference>
<evidence type="ECO:0000256" key="2">
    <source>
        <dbReference type="ARBA" id="ARBA00022692"/>
    </source>
</evidence>
<dbReference type="InterPro" id="IPR001046">
    <property type="entry name" value="NRAMP_fam"/>
</dbReference>
<reference evidence="6 7" key="1">
    <citation type="submission" date="2020-07" db="EMBL/GenBank/DDBJ databases">
        <authorList>
            <person name="Feng X."/>
        </authorList>
    </citation>
    <scope>NUCLEOTIDE SEQUENCE [LARGE SCALE GENOMIC DNA]</scope>
    <source>
        <strain evidence="6 7">JCM23202</strain>
    </source>
</reference>
<feature type="transmembrane region" description="Helical" evidence="5">
    <location>
        <begin position="190"/>
        <end position="208"/>
    </location>
</feature>
<keyword evidence="4 5" id="KW-0472">Membrane</keyword>
<protein>
    <submittedName>
        <fullName evidence="6">Nramp family divalent metal transporter</fullName>
    </submittedName>
</protein>
<dbReference type="AlphaFoldDB" id="A0A7X1B6U9"/>
<name>A0A7X1B6U9_9BACT</name>
<dbReference type="Pfam" id="PF01566">
    <property type="entry name" value="Nramp"/>
    <property type="match status" value="1"/>
</dbReference>
<dbReference type="GO" id="GO:0046873">
    <property type="term" value="F:metal ion transmembrane transporter activity"/>
    <property type="evidence" value="ECO:0007669"/>
    <property type="project" value="InterPro"/>
</dbReference>
<organism evidence="6 7">
    <name type="scientific">Pelagicoccus albus</name>
    <dbReference type="NCBI Taxonomy" id="415222"/>
    <lineage>
        <taxon>Bacteria</taxon>
        <taxon>Pseudomonadati</taxon>
        <taxon>Verrucomicrobiota</taxon>
        <taxon>Opitutia</taxon>
        <taxon>Puniceicoccales</taxon>
        <taxon>Pelagicoccaceae</taxon>
        <taxon>Pelagicoccus</taxon>
    </lineage>
</organism>
<feature type="transmembrane region" description="Helical" evidence="5">
    <location>
        <begin position="336"/>
        <end position="357"/>
    </location>
</feature>
<feature type="transmembrane region" description="Helical" evidence="5">
    <location>
        <begin position="291"/>
        <end position="315"/>
    </location>
</feature>
<feature type="transmembrane region" description="Helical" evidence="5">
    <location>
        <begin position="158"/>
        <end position="178"/>
    </location>
</feature>
<feature type="transmembrane region" description="Helical" evidence="5">
    <location>
        <begin position="242"/>
        <end position="263"/>
    </location>
</feature>
<feature type="transmembrane region" description="Helical" evidence="5">
    <location>
        <begin position="90"/>
        <end position="118"/>
    </location>
</feature>
<keyword evidence="3 5" id="KW-1133">Transmembrane helix</keyword>
<evidence type="ECO:0000256" key="1">
    <source>
        <dbReference type="ARBA" id="ARBA00004141"/>
    </source>
</evidence>
<dbReference type="NCBIfam" id="NF037982">
    <property type="entry name" value="Nramp_1"/>
    <property type="match status" value="1"/>
</dbReference>
<feature type="transmembrane region" description="Helical" evidence="5">
    <location>
        <begin position="44"/>
        <end position="61"/>
    </location>
</feature>
<proteinExistence type="predicted"/>
<sequence>MSSSSPSSNLPPSRLGLIKKIGPGILMAGAAIGVSHIVQSTRAGATYGIGLVWLVLAVNILKYPFFEAGHRYTVATGESLLHGYRRLGPAFLYAFLLLNTFTAVISIAGTCFVTAILAPKVPGLEWLSPTHVSAILLIFIIGLVSIGQYRWLSRIIKLMMVVLFFATIAAFFRSIGVANEPTEGFVPPEFWTAASLPFLVALMGWMPAPIELSVWQSLWVQACEKENHERTSRREASFDFHIGYVMTTLLAVMFVALGAWVMYGSGESYAASSVGFTKQFVSLYTSKLGAWTAPVISAAAFTTLLSTTITVVDAYPRSLAAAIRVAKPSLKGSERMWHLVMMIGGSIGGWLIIAYSAQNLTALIDLITTAAFLTAPVFAYLNLRLVASDHLPKVFRPAAWQVVLSWLGFAYLTGFSLLFFWQRFLS</sequence>
<evidence type="ECO:0000313" key="6">
    <source>
        <dbReference type="EMBL" id="MBC2606730.1"/>
    </source>
</evidence>
<evidence type="ECO:0000256" key="3">
    <source>
        <dbReference type="ARBA" id="ARBA00022989"/>
    </source>
</evidence>
<comment type="subcellular location">
    <subcellularLocation>
        <location evidence="1">Membrane</location>
        <topology evidence="1">Multi-pass membrane protein</topology>
    </subcellularLocation>
</comment>